<dbReference type="Proteomes" id="UP000070373">
    <property type="component" value="Unassembled WGS sequence"/>
</dbReference>
<proteinExistence type="predicted"/>
<accession>A0A133UF19</accession>
<evidence type="ECO:0000313" key="2">
    <source>
        <dbReference type="Proteomes" id="UP000070373"/>
    </source>
</evidence>
<comment type="caution">
    <text evidence="1">The sequence shown here is derived from an EMBL/GenBank/DDBJ whole genome shotgun (WGS) entry which is preliminary data.</text>
</comment>
<protein>
    <submittedName>
        <fullName evidence="1">Uncharacterized protein</fullName>
    </submittedName>
</protein>
<gene>
    <name evidence="1" type="ORF">AKJ64_02195</name>
</gene>
<reference evidence="1 2" key="1">
    <citation type="journal article" date="2016" name="Sci. Rep.">
        <title>Metabolic traits of an uncultured archaeal lineage -MSBL1- from brine pools of the Red Sea.</title>
        <authorList>
            <person name="Mwirichia R."/>
            <person name="Alam I."/>
            <person name="Rashid M."/>
            <person name="Vinu M."/>
            <person name="Ba-Alawi W."/>
            <person name="Anthony Kamau A."/>
            <person name="Kamanda Ngugi D."/>
            <person name="Goker M."/>
            <person name="Klenk H.P."/>
            <person name="Bajic V."/>
            <person name="Stingl U."/>
        </authorList>
    </citation>
    <scope>NUCLEOTIDE SEQUENCE [LARGE SCALE GENOMIC DNA]</scope>
    <source>
        <strain evidence="1">SCGC-AAA259E17</strain>
    </source>
</reference>
<dbReference type="AlphaFoldDB" id="A0A133UF19"/>
<evidence type="ECO:0000313" key="1">
    <source>
        <dbReference type="EMBL" id="KXA92808.1"/>
    </source>
</evidence>
<dbReference type="EMBL" id="LHXN01000029">
    <property type="protein sequence ID" value="KXA92808.1"/>
    <property type="molecule type" value="Genomic_DNA"/>
</dbReference>
<sequence length="113" mass="12637">MIPLLTLLSADIVWIGSMGDLAFQSTENMEKVIGEMIEPNPETLFFLETKNPATYNRFIDDLPENVIVSTTIETNRPCDVTDASAPLKRFLDFMLCLTILGGDRSFCLMPLGF</sequence>
<name>A0A133UF19_9EURY</name>
<keyword evidence="2" id="KW-1185">Reference proteome</keyword>
<organism evidence="1 2">
    <name type="scientific">candidate division MSBL1 archaeon SCGC-AAA259E17</name>
    <dbReference type="NCBI Taxonomy" id="1698263"/>
    <lineage>
        <taxon>Archaea</taxon>
        <taxon>Methanobacteriati</taxon>
        <taxon>Methanobacteriota</taxon>
        <taxon>candidate division MSBL1</taxon>
    </lineage>
</organism>